<evidence type="ECO:0000313" key="8">
    <source>
        <dbReference type="EMBL" id="CAF3962024.1"/>
    </source>
</evidence>
<evidence type="ECO:0000256" key="4">
    <source>
        <dbReference type="ARBA" id="ARBA00022801"/>
    </source>
</evidence>
<feature type="binding site" evidence="6">
    <location>
        <begin position="226"/>
        <end position="229"/>
    </location>
    <ligand>
        <name>substrate</name>
    </ligand>
</feature>
<dbReference type="PANTHER" id="PTHR46072:SF4">
    <property type="entry name" value="AMIDASE C550.07-RELATED"/>
    <property type="match status" value="1"/>
</dbReference>
<dbReference type="InterPro" id="IPR023631">
    <property type="entry name" value="Amidase_dom"/>
</dbReference>
<feature type="binding site" evidence="6">
    <location>
        <position position="205"/>
    </location>
    <ligand>
        <name>substrate</name>
    </ligand>
</feature>
<reference evidence="8" key="1">
    <citation type="submission" date="2021-02" db="EMBL/GenBank/DDBJ databases">
        <authorList>
            <person name="Nowell W R."/>
        </authorList>
    </citation>
    <scope>NUCLEOTIDE SEQUENCE</scope>
</reference>
<proteinExistence type="inferred from homology"/>
<comment type="similarity">
    <text evidence="2">Belongs to the amidase family.</text>
</comment>
<dbReference type="PIRSF" id="PIRSF001221">
    <property type="entry name" value="Amidase_fungi"/>
    <property type="match status" value="1"/>
</dbReference>
<sequence>MAASSIRQVLEIRNTSTPKDSLLGNALPGSSLLDVSNIPRQCGLLSNDEINITENYTATQLVTLMALGQLTAEQVLRAYLKRAGIAHQLTNCATEFLGEEAINRAKYLDEEFNRRGGPVGPLHGLPISVKDSISMRTRRSNTGYIKWINRIAEDDALILKILYEAGAIFYVRTTEPQTLMCVECSSPIYGTTVNPFNRSLSCGGSSGGEGALLGLKGSPMGIGTDIGGSIRSPAANNGVYGLKPTTFRIPKQGLVGVQMGRESIITTIGPLAQAREDINLFMKTILDTQPWLRDPSLVPIPWRSITLDSKNLTVAVMWDDGVVHPHPPITRALQETVEYLKKSGIRIIDWEPIDHQKGWDLISALYFCNGAEEERNIMAEVSEEPLPLIEWILNQPHVKKRNWTEMNELIVERENYRNRYAHIWNERETSLNCSIDCILTPVGPSAAPKHGTAKWWGYTSIWNLLDYPAAVFPVTTVDLVKDQVEIDYKPRNTLDEENYKLYTSAQSYVNAPISLQVVCRRYNDEKVMKCVEIIERAIGRE</sequence>
<comment type="caution">
    <text evidence="8">The sequence shown here is derived from an EMBL/GenBank/DDBJ whole genome shotgun (WGS) entry which is preliminary data.</text>
</comment>
<dbReference type="Proteomes" id="UP000663874">
    <property type="component" value="Unassembled WGS sequence"/>
</dbReference>
<dbReference type="EMBL" id="CAJOBE010005136">
    <property type="protein sequence ID" value="CAF3962024.1"/>
    <property type="molecule type" value="Genomic_DNA"/>
</dbReference>
<gene>
    <name evidence="8" type="ORF">FNK824_LOCUS23834</name>
</gene>
<feature type="binding site" evidence="6">
    <location>
        <position position="179"/>
    </location>
    <ligand>
        <name>substrate</name>
    </ligand>
</feature>
<keyword evidence="4" id="KW-0378">Hydrolase</keyword>
<dbReference type="Gene3D" id="3.90.1300.10">
    <property type="entry name" value="Amidase signature (AS) domain"/>
    <property type="match status" value="1"/>
</dbReference>
<dbReference type="InterPro" id="IPR036928">
    <property type="entry name" value="AS_sf"/>
</dbReference>
<dbReference type="EC" id="3.5.1.4" evidence="3"/>
<feature type="active site" description="Charge relay system" evidence="5">
    <location>
        <position position="205"/>
    </location>
</feature>
<dbReference type="Pfam" id="PF01425">
    <property type="entry name" value="Amidase"/>
    <property type="match status" value="1"/>
</dbReference>
<evidence type="ECO:0000256" key="2">
    <source>
        <dbReference type="ARBA" id="ARBA00009199"/>
    </source>
</evidence>
<dbReference type="GO" id="GO:0004040">
    <property type="term" value="F:amidase activity"/>
    <property type="evidence" value="ECO:0007669"/>
    <property type="project" value="UniProtKB-EC"/>
</dbReference>
<evidence type="ECO:0000313" key="9">
    <source>
        <dbReference type="Proteomes" id="UP000663874"/>
    </source>
</evidence>
<dbReference type="PROSITE" id="PS00571">
    <property type="entry name" value="AMIDASES"/>
    <property type="match status" value="1"/>
</dbReference>
<dbReference type="AlphaFoldDB" id="A0A819LBB6"/>
<feature type="active site" description="Charge relay system" evidence="5">
    <location>
        <position position="130"/>
    </location>
</feature>
<accession>A0A819LBB6</accession>
<dbReference type="PANTHER" id="PTHR46072">
    <property type="entry name" value="AMIDASE-RELATED-RELATED"/>
    <property type="match status" value="1"/>
</dbReference>
<dbReference type="SUPFAM" id="SSF75304">
    <property type="entry name" value="Amidase signature (AS) enzymes"/>
    <property type="match status" value="1"/>
</dbReference>
<name>A0A819LBB6_9BILA</name>
<protein>
    <recommendedName>
        <fullName evidence="3">amidase</fullName>
        <ecNumber evidence="3">3.5.1.4</ecNumber>
    </recommendedName>
</protein>
<comment type="catalytic activity">
    <reaction evidence="1">
        <text>a monocarboxylic acid amide + H2O = a monocarboxylate + NH4(+)</text>
        <dbReference type="Rhea" id="RHEA:12020"/>
        <dbReference type="ChEBI" id="CHEBI:15377"/>
        <dbReference type="ChEBI" id="CHEBI:28938"/>
        <dbReference type="ChEBI" id="CHEBI:35757"/>
        <dbReference type="ChEBI" id="CHEBI:83628"/>
        <dbReference type="EC" id="3.5.1.4"/>
    </reaction>
</comment>
<evidence type="ECO:0000256" key="6">
    <source>
        <dbReference type="PIRSR" id="PIRSR001221-2"/>
    </source>
</evidence>
<organism evidence="8 9">
    <name type="scientific">Rotaria sordida</name>
    <dbReference type="NCBI Taxonomy" id="392033"/>
    <lineage>
        <taxon>Eukaryota</taxon>
        <taxon>Metazoa</taxon>
        <taxon>Spiralia</taxon>
        <taxon>Gnathifera</taxon>
        <taxon>Rotifera</taxon>
        <taxon>Eurotatoria</taxon>
        <taxon>Bdelloidea</taxon>
        <taxon>Philodinida</taxon>
        <taxon>Philodinidae</taxon>
        <taxon>Rotaria</taxon>
    </lineage>
</organism>
<feature type="active site" description="Acyl-ester intermediate" evidence="5">
    <location>
        <position position="229"/>
    </location>
</feature>
<evidence type="ECO:0000259" key="7">
    <source>
        <dbReference type="Pfam" id="PF01425"/>
    </source>
</evidence>
<feature type="domain" description="Amidase" evidence="7">
    <location>
        <begin position="75"/>
        <end position="527"/>
    </location>
</feature>
<evidence type="ECO:0000256" key="5">
    <source>
        <dbReference type="PIRSR" id="PIRSR001221-1"/>
    </source>
</evidence>
<dbReference type="InterPro" id="IPR020556">
    <property type="entry name" value="Amidase_CS"/>
</dbReference>
<evidence type="ECO:0000256" key="1">
    <source>
        <dbReference type="ARBA" id="ARBA00001311"/>
    </source>
</evidence>
<evidence type="ECO:0000256" key="3">
    <source>
        <dbReference type="ARBA" id="ARBA00012922"/>
    </source>
</evidence>